<reference evidence="2 3" key="1">
    <citation type="submission" date="2017-02" db="EMBL/GenBank/DDBJ databases">
        <authorList>
            <person name="Peterson S.W."/>
        </authorList>
    </citation>
    <scope>NUCLEOTIDE SEQUENCE [LARGE SCALE GENOMIC DNA]</scope>
    <source>
        <strain evidence="3">type strain: NCCB 100098</strain>
    </source>
</reference>
<dbReference type="OrthoDB" id="5824018at2"/>
<feature type="chain" id="PRO_5012323720" evidence="1">
    <location>
        <begin position="25"/>
        <end position="394"/>
    </location>
</feature>
<proteinExistence type="predicted"/>
<evidence type="ECO:0000256" key="1">
    <source>
        <dbReference type="SAM" id="SignalP"/>
    </source>
</evidence>
<dbReference type="EMBL" id="FUZI01000001">
    <property type="protein sequence ID" value="SKC30885.1"/>
    <property type="molecule type" value="Genomic_DNA"/>
</dbReference>
<feature type="signal peptide" evidence="1">
    <location>
        <begin position="1"/>
        <end position="24"/>
    </location>
</feature>
<sequence length="394" mass="44993">MKIMNKKLLINIINISLASFSVNALSLEASSNYYQDYDGVFIGYTTDPYFFPTWTEVGDRAQISRDDWNGFINTKGQIMTFRNYLDVDHTTNDFYYQTSDCTGTRYVKLKLYHYYHEDPFETEILKESPTTKKITQYTVTHEPFSMDNVGDDMFGDKGVSQSKIDENGKFICTKTHQQELRDQWDWAINLVENGPAEELEANREKVDYIIDTIPEEAMNNRLVLGKVSDDGIDMTNRYPWMGFDIEENHNVIGYIKAARFGHGIELILGETPPPVPPEELSFPRTSHNVTAHVRYTGDLSYVNITQGPDIFVSQITVNKESTGVYDISFPENYLSKKSSVNTFQVLCSVNSGADIYAANTTIGCHKLNNNNIIRVTTNYKGKPFDSDFSLNLQR</sequence>
<dbReference type="AlphaFoldDB" id="A0A1T5HVQ6"/>
<protein>
    <submittedName>
        <fullName evidence="2">Uncharacterized protein</fullName>
    </submittedName>
</protein>
<accession>A0A1T5HVQ6</accession>
<evidence type="ECO:0000313" key="2">
    <source>
        <dbReference type="EMBL" id="SKC30885.1"/>
    </source>
</evidence>
<keyword evidence="1" id="KW-0732">Signal</keyword>
<name>A0A1T5HVQ6_9GAMM</name>
<evidence type="ECO:0000313" key="3">
    <source>
        <dbReference type="Proteomes" id="UP000189966"/>
    </source>
</evidence>
<dbReference type="GeneID" id="93546812"/>
<organism evidence="2 3">
    <name type="scientific">Photobacterium piscicola</name>
    <dbReference type="NCBI Taxonomy" id="1378299"/>
    <lineage>
        <taxon>Bacteria</taxon>
        <taxon>Pseudomonadati</taxon>
        <taxon>Pseudomonadota</taxon>
        <taxon>Gammaproteobacteria</taxon>
        <taxon>Vibrionales</taxon>
        <taxon>Vibrionaceae</taxon>
        <taxon>Photobacterium</taxon>
    </lineage>
</organism>
<dbReference type="RefSeq" id="WP_080155737.1">
    <property type="nucleotide sequence ID" value="NZ_CP175535.1"/>
</dbReference>
<gene>
    <name evidence="2" type="ORF">CZ809_00362</name>
</gene>
<dbReference type="Proteomes" id="UP000189966">
    <property type="component" value="Unassembled WGS sequence"/>
</dbReference>